<keyword evidence="3" id="KW-0479">Metal-binding</keyword>
<dbReference type="InterPro" id="IPR008949">
    <property type="entry name" value="Isoprenoid_synthase_dom_sf"/>
</dbReference>
<comment type="caution">
    <text evidence="6">The sequence shown here is derived from an EMBL/GenBank/DDBJ whole genome shotgun (WGS) entry which is preliminary data.</text>
</comment>
<evidence type="ECO:0000256" key="2">
    <source>
        <dbReference type="ARBA" id="ARBA00022679"/>
    </source>
</evidence>
<gene>
    <name evidence="6" type="ORF">NQ317_013285</name>
</gene>
<dbReference type="InterPro" id="IPR000092">
    <property type="entry name" value="Polyprenyl_synt"/>
</dbReference>
<keyword evidence="7" id="KW-1185">Reference proteome</keyword>
<accession>A0ABQ9JQX8</accession>
<evidence type="ECO:0000256" key="4">
    <source>
        <dbReference type="ARBA" id="ARBA00022842"/>
    </source>
</evidence>
<comment type="cofactor">
    <cofactor evidence="1">
        <name>Mg(2+)</name>
        <dbReference type="ChEBI" id="CHEBI:18420"/>
    </cofactor>
</comment>
<keyword evidence="4" id="KW-0460">Magnesium</keyword>
<dbReference type="PANTHER" id="PTHR11525">
    <property type="entry name" value="FARNESYL-PYROPHOSPHATE SYNTHETASE"/>
    <property type="match status" value="1"/>
</dbReference>
<evidence type="ECO:0008006" key="8">
    <source>
        <dbReference type="Google" id="ProtNLM"/>
    </source>
</evidence>
<proteinExistence type="predicted"/>
<dbReference type="EMBL" id="JAPWTJ010000244">
    <property type="protein sequence ID" value="KAJ8980673.1"/>
    <property type="molecule type" value="Genomic_DNA"/>
</dbReference>
<reference evidence="6" key="1">
    <citation type="journal article" date="2023" name="Insect Mol. Biol.">
        <title>Genome sequencing provides insights into the evolution of gene families encoding plant cell wall-degrading enzymes in longhorned beetles.</title>
        <authorList>
            <person name="Shin N.R."/>
            <person name="Okamura Y."/>
            <person name="Kirsch R."/>
            <person name="Pauchet Y."/>
        </authorList>
    </citation>
    <scope>NUCLEOTIDE SEQUENCE</scope>
    <source>
        <strain evidence="6">MMC_N1</strain>
    </source>
</reference>
<dbReference type="Gene3D" id="1.10.600.10">
    <property type="entry name" value="Farnesyl Diphosphate Synthase"/>
    <property type="match status" value="1"/>
</dbReference>
<protein>
    <recommendedName>
        <fullName evidence="8">Farnesyl diphosphate synthase</fullName>
    </recommendedName>
</protein>
<evidence type="ECO:0000313" key="7">
    <source>
        <dbReference type="Proteomes" id="UP001162164"/>
    </source>
</evidence>
<dbReference type="Proteomes" id="UP001162164">
    <property type="component" value="Unassembled WGS sequence"/>
</dbReference>
<evidence type="ECO:0000256" key="1">
    <source>
        <dbReference type="ARBA" id="ARBA00001946"/>
    </source>
</evidence>
<sequence>MAPSAVLYEQHNDYEDCFGDPDVTGKYGTDIQEGKCTWLSARVLQEATPSQRKIMEEHFGKPNEESVGAVKMLYKELKIPESLEIYEAQSYAKICEDISHIPNESLQNVLHILANTLYSR</sequence>
<dbReference type="SUPFAM" id="SSF48576">
    <property type="entry name" value="Terpenoid synthases"/>
    <property type="match status" value="1"/>
</dbReference>
<dbReference type="InterPro" id="IPR039702">
    <property type="entry name" value="FPS1-like"/>
</dbReference>
<evidence type="ECO:0000313" key="6">
    <source>
        <dbReference type="EMBL" id="KAJ8980673.1"/>
    </source>
</evidence>
<name>A0ABQ9JQX8_9CUCU</name>
<dbReference type="Pfam" id="PF00348">
    <property type="entry name" value="polyprenyl_synt"/>
    <property type="match status" value="1"/>
</dbReference>
<dbReference type="PANTHER" id="PTHR11525:SF0">
    <property type="entry name" value="FARNESYL PYROPHOSPHATE SYNTHASE"/>
    <property type="match status" value="1"/>
</dbReference>
<evidence type="ECO:0000256" key="3">
    <source>
        <dbReference type="ARBA" id="ARBA00022723"/>
    </source>
</evidence>
<organism evidence="6 7">
    <name type="scientific">Molorchus minor</name>
    <dbReference type="NCBI Taxonomy" id="1323400"/>
    <lineage>
        <taxon>Eukaryota</taxon>
        <taxon>Metazoa</taxon>
        <taxon>Ecdysozoa</taxon>
        <taxon>Arthropoda</taxon>
        <taxon>Hexapoda</taxon>
        <taxon>Insecta</taxon>
        <taxon>Pterygota</taxon>
        <taxon>Neoptera</taxon>
        <taxon>Endopterygota</taxon>
        <taxon>Coleoptera</taxon>
        <taxon>Polyphaga</taxon>
        <taxon>Cucujiformia</taxon>
        <taxon>Chrysomeloidea</taxon>
        <taxon>Cerambycidae</taxon>
        <taxon>Lamiinae</taxon>
        <taxon>Monochamini</taxon>
        <taxon>Molorchus</taxon>
    </lineage>
</organism>
<evidence type="ECO:0000256" key="5">
    <source>
        <dbReference type="ARBA" id="ARBA00033740"/>
    </source>
</evidence>
<keyword evidence="2" id="KW-0808">Transferase</keyword>
<comment type="pathway">
    <text evidence="5">Pheromone biosynthesis.</text>
</comment>